<protein>
    <submittedName>
        <fullName evidence="1">Uncharacterized protein</fullName>
    </submittedName>
</protein>
<organism evidence="1 2">
    <name type="scientific">Peronosclerospora sorghi</name>
    <dbReference type="NCBI Taxonomy" id="230839"/>
    <lineage>
        <taxon>Eukaryota</taxon>
        <taxon>Sar</taxon>
        <taxon>Stramenopiles</taxon>
        <taxon>Oomycota</taxon>
        <taxon>Peronosporomycetes</taxon>
        <taxon>Peronosporales</taxon>
        <taxon>Peronosporaceae</taxon>
        <taxon>Peronosclerospora</taxon>
    </lineage>
</organism>
<dbReference type="EMBL" id="CM047582">
    <property type="protein sequence ID" value="KAI9914837.1"/>
    <property type="molecule type" value="Genomic_DNA"/>
</dbReference>
<dbReference type="Proteomes" id="UP001163321">
    <property type="component" value="Chromosome 3"/>
</dbReference>
<evidence type="ECO:0000313" key="2">
    <source>
        <dbReference type="Proteomes" id="UP001163321"/>
    </source>
</evidence>
<sequence>MHDQTDSTGVERFFPLAFICFTAAGGNFPWMIETPTPAFSNTWPSCRMRVRPPPPCPPRSQLSSKNFLPSIASIPEQISS</sequence>
<accession>A0ACC0W8E2</accession>
<gene>
    <name evidence="1" type="ORF">PsorP6_006860</name>
</gene>
<comment type="caution">
    <text evidence="1">The sequence shown here is derived from an EMBL/GenBank/DDBJ whole genome shotgun (WGS) entry which is preliminary data.</text>
</comment>
<reference evidence="1 2" key="1">
    <citation type="journal article" date="2022" name="bioRxiv">
        <title>The genome of the oomycete Peronosclerospora sorghi, a cosmopolitan pathogen of maize and sorghum, is inflated with dispersed pseudogenes.</title>
        <authorList>
            <person name="Fletcher K."/>
            <person name="Martin F."/>
            <person name="Isakeit T."/>
            <person name="Cavanaugh K."/>
            <person name="Magill C."/>
            <person name="Michelmore R."/>
        </authorList>
    </citation>
    <scope>NUCLEOTIDE SEQUENCE [LARGE SCALE GENOMIC DNA]</scope>
    <source>
        <strain evidence="1">P6</strain>
    </source>
</reference>
<name>A0ACC0W8E2_9STRA</name>
<keyword evidence="2" id="KW-1185">Reference proteome</keyword>
<proteinExistence type="predicted"/>
<evidence type="ECO:0000313" key="1">
    <source>
        <dbReference type="EMBL" id="KAI9914837.1"/>
    </source>
</evidence>